<keyword evidence="2" id="KW-0472">Membrane</keyword>
<dbReference type="Pfam" id="PF00691">
    <property type="entry name" value="OmpA"/>
    <property type="match status" value="1"/>
</dbReference>
<dbReference type="SUPFAM" id="SSF103088">
    <property type="entry name" value="OmpA-like"/>
    <property type="match status" value="1"/>
</dbReference>
<accession>A0A645H9B6</accession>
<feature type="domain" description="OmpA-like" evidence="4">
    <location>
        <begin position="59"/>
        <end position="175"/>
    </location>
</feature>
<dbReference type="InterPro" id="IPR050330">
    <property type="entry name" value="Bact_OuterMem_StrucFunc"/>
</dbReference>
<dbReference type="PRINTS" id="PR01021">
    <property type="entry name" value="OMPADOMAIN"/>
</dbReference>
<name>A0A645H9B6_9ZZZZ</name>
<dbReference type="PANTHER" id="PTHR30329:SF21">
    <property type="entry name" value="LIPOPROTEIN YIAD-RELATED"/>
    <property type="match status" value="1"/>
</dbReference>
<dbReference type="InterPro" id="IPR006665">
    <property type="entry name" value="OmpA-like"/>
</dbReference>
<dbReference type="InterPro" id="IPR006664">
    <property type="entry name" value="OMP_bac"/>
</dbReference>
<evidence type="ECO:0000256" key="3">
    <source>
        <dbReference type="ARBA" id="ARBA00023237"/>
    </source>
</evidence>
<keyword evidence="3" id="KW-0998">Cell outer membrane</keyword>
<evidence type="ECO:0000256" key="1">
    <source>
        <dbReference type="ARBA" id="ARBA00004442"/>
    </source>
</evidence>
<dbReference type="PANTHER" id="PTHR30329">
    <property type="entry name" value="STATOR ELEMENT OF FLAGELLAR MOTOR COMPLEX"/>
    <property type="match status" value="1"/>
</dbReference>
<organism evidence="5">
    <name type="scientific">bioreactor metagenome</name>
    <dbReference type="NCBI Taxonomy" id="1076179"/>
    <lineage>
        <taxon>unclassified sequences</taxon>
        <taxon>metagenomes</taxon>
        <taxon>ecological metagenomes</taxon>
    </lineage>
</organism>
<dbReference type="GO" id="GO:0009279">
    <property type="term" value="C:cell outer membrane"/>
    <property type="evidence" value="ECO:0007669"/>
    <property type="project" value="UniProtKB-SubCell"/>
</dbReference>
<reference evidence="5" key="1">
    <citation type="submission" date="2019-08" db="EMBL/GenBank/DDBJ databases">
        <authorList>
            <person name="Kucharzyk K."/>
            <person name="Murdoch R.W."/>
            <person name="Higgins S."/>
            <person name="Loffler F."/>
        </authorList>
    </citation>
    <scope>NUCLEOTIDE SEQUENCE</scope>
</reference>
<comment type="caution">
    <text evidence="5">The sequence shown here is derived from an EMBL/GenBank/DDBJ whole genome shotgun (WGS) entry which is preliminary data.</text>
</comment>
<dbReference type="EMBL" id="VSSQ01089284">
    <property type="protein sequence ID" value="MPN35597.1"/>
    <property type="molecule type" value="Genomic_DNA"/>
</dbReference>
<evidence type="ECO:0000313" key="5">
    <source>
        <dbReference type="EMBL" id="MPN35597.1"/>
    </source>
</evidence>
<dbReference type="PROSITE" id="PS51123">
    <property type="entry name" value="OMPA_2"/>
    <property type="match status" value="1"/>
</dbReference>
<dbReference type="CDD" id="cd07185">
    <property type="entry name" value="OmpA_C-like"/>
    <property type="match status" value="1"/>
</dbReference>
<gene>
    <name evidence="5" type="ORF">SDC9_183095</name>
</gene>
<dbReference type="InterPro" id="IPR036737">
    <property type="entry name" value="OmpA-like_sf"/>
</dbReference>
<protein>
    <recommendedName>
        <fullName evidence="4">OmpA-like domain-containing protein</fullName>
    </recommendedName>
</protein>
<sequence>MPELKVETIPQPTFNILKIHVDSEVVRVPPQEQTVVCNGCDQVSAGVVQEDDVIWIRMTPAPEETIIDAKHFDFDKAILKGDLSKLTAIADKLKADPQMVANIVGHTDSTGKKSYNYKLGLKRANAVKRWLVKQGIDGKRIITSSKGETRPIASNKTREGRAKNRRAVITINVTE</sequence>
<dbReference type="Gene3D" id="3.30.1330.60">
    <property type="entry name" value="OmpA-like domain"/>
    <property type="match status" value="1"/>
</dbReference>
<proteinExistence type="predicted"/>
<evidence type="ECO:0000256" key="2">
    <source>
        <dbReference type="ARBA" id="ARBA00023136"/>
    </source>
</evidence>
<evidence type="ECO:0000259" key="4">
    <source>
        <dbReference type="PROSITE" id="PS51123"/>
    </source>
</evidence>
<dbReference type="AlphaFoldDB" id="A0A645H9B6"/>
<comment type="subcellular location">
    <subcellularLocation>
        <location evidence="1">Cell outer membrane</location>
    </subcellularLocation>
</comment>